<evidence type="ECO:0000256" key="7">
    <source>
        <dbReference type="SAM" id="MobiDB-lite"/>
    </source>
</evidence>
<feature type="compositionally biased region" description="Polar residues" evidence="7">
    <location>
        <begin position="291"/>
        <end position="300"/>
    </location>
</feature>
<protein>
    <submittedName>
        <fullName evidence="9">Uncharacterized protein</fullName>
    </submittedName>
</protein>
<dbReference type="GO" id="GO:2001256">
    <property type="term" value="P:regulation of store-operated calcium entry"/>
    <property type="evidence" value="ECO:0007669"/>
    <property type="project" value="InterPro"/>
</dbReference>
<feature type="transmembrane region" description="Helical" evidence="8">
    <location>
        <begin position="737"/>
        <end position="758"/>
    </location>
</feature>
<comment type="caution">
    <text evidence="9">The sequence shown here is derived from an EMBL/GenBank/DDBJ whole genome shotgun (WGS) entry which is preliminary data.</text>
</comment>
<dbReference type="Proteomes" id="UP000298390">
    <property type="component" value="Unassembled WGS sequence"/>
</dbReference>
<keyword evidence="3" id="KW-0813">Transport</keyword>
<dbReference type="EMBL" id="SEKV01000095">
    <property type="protein sequence ID" value="TFY64563.1"/>
    <property type="molecule type" value="Genomic_DNA"/>
</dbReference>
<keyword evidence="4 8" id="KW-0812">Transmembrane</keyword>
<feature type="transmembrane region" description="Helical" evidence="8">
    <location>
        <begin position="868"/>
        <end position="888"/>
    </location>
</feature>
<keyword evidence="5 8" id="KW-1133">Transmembrane helix</keyword>
<dbReference type="GO" id="GO:0035673">
    <property type="term" value="F:oligopeptide transmembrane transporter activity"/>
    <property type="evidence" value="ECO:0007669"/>
    <property type="project" value="InterPro"/>
</dbReference>
<accession>A0A4Y9YS40</accession>
<feature type="transmembrane region" description="Helical" evidence="8">
    <location>
        <begin position="796"/>
        <end position="813"/>
    </location>
</feature>
<dbReference type="PANTHER" id="PTHR31645">
    <property type="entry name" value="OLIGOPEPTIDE TRANSPORTER YGL114W-RELATED"/>
    <property type="match status" value="1"/>
</dbReference>
<sequence>MSKMLSKVALERIPSLTFYKDALTLSKRGDPVPQLTCVGKACRLYEPDVVRCTNAGGHGTEVDWKCEADLPEALRFGRVEVSCEGWSGPGDPYVLKGSCGLEYRLVQIPDALRRPDEHHRHHSRILNWIAAARENPSAAVFTIVWTACLLLILYSFLKSCFTSRTGSSSSSGSRPRPPDTGPGSGWFGSNGDHSPGTHDAPPPYTKYPTGSTPGVNPMPGFWTGAALGGLGTYLFNRGQRERVQPRPSAYDWEHDRLFRASPSAAFEQPPRESGGGFGRRAAFTSDDRGEGSSNLGSMRRSTGLGGSNSALIGFLVSKFFPTPMTPQENVVLQTIAVATGTMPLAAGFVGILPALGLLDEERDGVPALHLSWLDAVGWSLAVAFFGVFLSPPIRKQVIIEEQLAFPSGTATAQLISVLHQIPPPDTTQTVRQRHGYRELDTEEAQGIPDPDTPGMPLEEEHPVAEPEVVDVAPQETWNALIWSFAASGIMTLTAYFFPVVFSIPLFGTHLAKFTIVVGIIMGFPTTLSMNLGMLVGWAILSPVAKHSGWAPGPVGDMTTGSRGWILWVSLAIMCADSLVSLVPVIAEVLYKKVWRGAIVLRDADAVPMDDKEVESPDRLVPMRWVAWGLGGSVVFGTLLVWAVFGDEGIKPWATFIGYVMGGLLSVLGVRALGETDLNPVSGLGKISQLFFAWIQPGNIVANIIAGGVAEAGAQQAGDLMQDLKTGHLIRASPRAQFFGQLLGSLLSIVVTTTAYTLYQRAYEIPGPYFPAPTAYVWLGLARLLRDGELPAKSSEFMVIFAVIFGAIAAVKAYAQRQGLPFTKWIPSGVAFAIGFLNTPSFSIARLIGGIVEHVYYTRVGREKGGIKLIIIASGFVLGEGVLGPASGFKENVPSLS</sequence>
<feature type="transmembrane region" description="Helical" evidence="8">
    <location>
        <begin position="332"/>
        <end position="358"/>
    </location>
</feature>
<gene>
    <name evidence="9" type="ORF">EVJ58_g2551</name>
</gene>
<evidence type="ECO:0000256" key="8">
    <source>
        <dbReference type="SAM" id="Phobius"/>
    </source>
</evidence>
<proteinExistence type="inferred from homology"/>
<feature type="region of interest" description="Disordered" evidence="7">
    <location>
        <begin position="263"/>
        <end position="301"/>
    </location>
</feature>
<evidence type="ECO:0000313" key="9">
    <source>
        <dbReference type="EMBL" id="TFY64563.1"/>
    </source>
</evidence>
<feature type="transmembrane region" description="Helical" evidence="8">
    <location>
        <begin position="764"/>
        <end position="784"/>
    </location>
</feature>
<dbReference type="Pfam" id="PF03169">
    <property type="entry name" value="OPT"/>
    <property type="match status" value="1"/>
</dbReference>
<evidence type="ECO:0000313" key="10">
    <source>
        <dbReference type="Proteomes" id="UP000298390"/>
    </source>
</evidence>
<feature type="transmembrane region" description="Helical" evidence="8">
    <location>
        <begin position="655"/>
        <end position="673"/>
    </location>
</feature>
<feature type="transmembrane region" description="Helical" evidence="8">
    <location>
        <begin position="513"/>
        <end position="544"/>
    </location>
</feature>
<name>A0A4Y9YS40_9APHY</name>
<evidence type="ECO:0000256" key="6">
    <source>
        <dbReference type="ARBA" id="ARBA00023136"/>
    </source>
</evidence>
<evidence type="ECO:0000256" key="1">
    <source>
        <dbReference type="ARBA" id="ARBA00004141"/>
    </source>
</evidence>
<evidence type="ECO:0000256" key="4">
    <source>
        <dbReference type="ARBA" id="ARBA00022692"/>
    </source>
</evidence>
<dbReference type="Pfam" id="PF06682">
    <property type="entry name" value="SARAF"/>
    <property type="match status" value="1"/>
</dbReference>
<feature type="region of interest" description="Disordered" evidence="7">
    <location>
        <begin position="437"/>
        <end position="457"/>
    </location>
</feature>
<feature type="transmembrane region" description="Helical" evidence="8">
    <location>
        <begin position="564"/>
        <end position="586"/>
    </location>
</feature>
<dbReference type="InterPro" id="IPR045035">
    <property type="entry name" value="YSL-like"/>
</dbReference>
<organism evidence="9 10">
    <name type="scientific">Rhodofomes roseus</name>
    <dbReference type="NCBI Taxonomy" id="34475"/>
    <lineage>
        <taxon>Eukaryota</taxon>
        <taxon>Fungi</taxon>
        <taxon>Dikarya</taxon>
        <taxon>Basidiomycota</taxon>
        <taxon>Agaricomycotina</taxon>
        <taxon>Agaricomycetes</taxon>
        <taxon>Polyporales</taxon>
        <taxon>Rhodofomes</taxon>
    </lineage>
</organism>
<dbReference type="InterPro" id="IPR009567">
    <property type="entry name" value="SARAF"/>
</dbReference>
<feature type="transmembrane region" description="Helical" evidence="8">
    <location>
        <begin position="825"/>
        <end position="847"/>
    </location>
</feature>
<dbReference type="NCBIfam" id="TIGR00728">
    <property type="entry name" value="OPT_sfam"/>
    <property type="match status" value="1"/>
</dbReference>
<dbReference type="PANTHER" id="PTHR31645:SF0">
    <property type="entry name" value="OLIGOPEPTIDE TRANSPORTER YGL114W-RELATED"/>
    <property type="match status" value="1"/>
</dbReference>
<dbReference type="AlphaFoldDB" id="A0A4Y9YS40"/>
<keyword evidence="6 8" id="KW-0472">Membrane</keyword>
<reference evidence="9 10" key="1">
    <citation type="submission" date="2019-01" db="EMBL/GenBank/DDBJ databases">
        <title>Genome sequencing of the rare red list fungi Fomitopsis rosea.</title>
        <authorList>
            <person name="Buettner E."/>
            <person name="Kellner H."/>
        </authorList>
    </citation>
    <scope>NUCLEOTIDE SEQUENCE [LARGE SCALE GENOMIC DNA]</scope>
    <source>
        <strain evidence="9 10">DSM 105464</strain>
    </source>
</reference>
<comment type="similarity">
    <text evidence="2">Belongs to the oligopeptide OPT transporter family.</text>
</comment>
<feature type="transmembrane region" description="Helical" evidence="8">
    <location>
        <begin position="624"/>
        <end position="643"/>
    </location>
</feature>
<evidence type="ECO:0000256" key="5">
    <source>
        <dbReference type="ARBA" id="ARBA00022989"/>
    </source>
</evidence>
<dbReference type="STRING" id="34475.A0A4Y9YS40"/>
<dbReference type="GO" id="GO:0000329">
    <property type="term" value="C:fungal-type vacuole membrane"/>
    <property type="evidence" value="ECO:0007669"/>
    <property type="project" value="TreeGrafter"/>
</dbReference>
<comment type="subcellular location">
    <subcellularLocation>
        <location evidence="1">Membrane</location>
        <topology evidence="1">Multi-pass membrane protein</topology>
    </subcellularLocation>
</comment>
<evidence type="ECO:0000256" key="2">
    <source>
        <dbReference type="ARBA" id="ARBA00008807"/>
    </source>
</evidence>
<feature type="transmembrane region" description="Helical" evidence="8">
    <location>
        <begin position="138"/>
        <end position="157"/>
    </location>
</feature>
<feature type="compositionally biased region" description="Low complexity" evidence="7">
    <location>
        <begin position="164"/>
        <end position="174"/>
    </location>
</feature>
<dbReference type="GO" id="GO:0005789">
    <property type="term" value="C:endoplasmic reticulum membrane"/>
    <property type="evidence" value="ECO:0007669"/>
    <property type="project" value="InterPro"/>
</dbReference>
<dbReference type="InterPro" id="IPR004813">
    <property type="entry name" value="OPT"/>
</dbReference>
<feature type="transmembrane region" description="Helical" evidence="8">
    <location>
        <begin position="479"/>
        <end position="501"/>
    </location>
</feature>
<feature type="transmembrane region" description="Helical" evidence="8">
    <location>
        <begin position="370"/>
        <end position="389"/>
    </location>
</feature>
<evidence type="ECO:0000256" key="3">
    <source>
        <dbReference type="ARBA" id="ARBA00022448"/>
    </source>
</evidence>
<feature type="region of interest" description="Disordered" evidence="7">
    <location>
        <begin position="164"/>
        <end position="212"/>
    </location>
</feature>